<dbReference type="EMBL" id="JAOQJX010000017">
    <property type="protein sequence ID" value="MCU6748177.1"/>
    <property type="molecule type" value="Genomic_DNA"/>
</dbReference>
<protein>
    <submittedName>
        <fullName evidence="1">Uncharacterized protein</fullName>
    </submittedName>
</protein>
<dbReference type="RefSeq" id="WP_162858249.1">
    <property type="nucleotide sequence ID" value="NZ_JAOQJX010000017.1"/>
</dbReference>
<reference evidence="1 2" key="1">
    <citation type="journal article" date="2021" name="ISME Commun">
        <title>Automated analysis of genomic sequences facilitates high-throughput and comprehensive description of bacteria.</title>
        <authorList>
            <person name="Hitch T.C.A."/>
        </authorList>
    </citation>
    <scope>NUCLEOTIDE SEQUENCE [LARGE SCALE GENOMIC DNA]</scope>
    <source>
        <strain evidence="1 2">H2_18</strain>
    </source>
</reference>
<gene>
    <name evidence="1" type="ORF">OCV51_11020</name>
</gene>
<accession>A0ABT2TD55</accession>
<comment type="caution">
    <text evidence="1">The sequence shown here is derived from an EMBL/GenBank/DDBJ whole genome shotgun (WGS) entry which is preliminary data.</text>
</comment>
<evidence type="ECO:0000313" key="2">
    <source>
        <dbReference type="Proteomes" id="UP001652394"/>
    </source>
</evidence>
<proteinExistence type="predicted"/>
<sequence>MIVKCIFDKVDDLYMGAPGTAEDGIKRNVLHRKEYPDHPCFRDIKKGMTAMQKMIKEN</sequence>
<organism evidence="1 2">
    <name type="scientific">Faecalicatena acetigenes</name>
    <dbReference type="NCBI Taxonomy" id="2981790"/>
    <lineage>
        <taxon>Bacteria</taxon>
        <taxon>Bacillati</taxon>
        <taxon>Bacillota</taxon>
        <taxon>Clostridia</taxon>
        <taxon>Lachnospirales</taxon>
        <taxon>Lachnospiraceae</taxon>
        <taxon>Faecalicatena</taxon>
    </lineage>
</organism>
<evidence type="ECO:0000313" key="1">
    <source>
        <dbReference type="EMBL" id="MCU6748177.1"/>
    </source>
</evidence>
<dbReference type="Proteomes" id="UP001652394">
    <property type="component" value="Unassembled WGS sequence"/>
</dbReference>
<name>A0ABT2TD55_9FIRM</name>
<keyword evidence="2" id="KW-1185">Reference proteome</keyword>